<keyword evidence="1" id="KW-1133">Transmembrane helix</keyword>
<feature type="transmembrane region" description="Helical" evidence="1">
    <location>
        <begin position="83"/>
        <end position="109"/>
    </location>
</feature>
<dbReference type="EMBL" id="JAEPWM010000003">
    <property type="protein sequence ID" value="MBK6006408.1"/>
    <property type="molecule type" value="Genomic_DNA"/>
</dbReference>
<dbReference type="Proteomes" id="UP000630528">
    <property type="component" value="Unassembled WGS sequence"/>
</dbReference>
<protein>
    <submittedName>
        <fullName evidence="2">Uncharacterized protein</fullName>
    </submittedName>
</protein>
<keyword evidence="1" id="KW-0812">Transmembrane</keyword>
<proteinExistence type="predicted"/>
<reference evidence="2" key="1">
    <citation type="journal article" date="2012" name="J. Microbiol. Biotechnol.">
        <title>Ramlibacter ginsenosidimutans sp. nov., with ginsenoside-converting activity.</title>
        <authorList>
            <person name="Wang L."/>
            <person name="An D.S."/>
            <person name="Kim S.G."/>
            <person name="Jin F.X."/>
            <person name="Kim S.C."/>
            <person name="Lee S.T."/>
            <person name="Im W.T."/>
        </authorList>
    </citation>
    <scope>NUCLEOTIDE SEQUENCE</scope>
    <source>
        <strain evidence="2">KACC 17527</strain>
    </source>
</reference>
<name>A0A934WME2_9BURK</name>
<keyword evidence="1" id="KW-0472">Membrane</keyword>
<comment type="caution">
    <text evidence="2">The sequence shown here is derived from an EMBL/GenBank/DDBJ whole genome shotgun (WGS) entry which is preliminary data.</text>
</comment>
<keyword evidence="3" id="KW-1185">Reference proteome</keyword>
<reference evidence="2" key="2">
    <citation type="submission" date="2021-01" db="EMBL/GenBank/DDBJ databases">
        <authorList>
            <person name="Kang M."/>
        </authorList>
    </citation>
    <scope>NUCLEOTIDE SEQUENCE</scope>
    <source>
        <strain evidence="2">KACC 17527</strain>
    </source>
</reference>
<gene>
    <name evidence="2" type="ORF">JJB11_09920</name>
</gene>
<dbReference type="AlphaFoldDB" id="A0A934WME2"/>
<evidence type="ECO:0000313" key="3">
    <source>
        <dbReference type="Proteomes" id="UP000630528"/>
    </source>
</evidence>
<dbReference type="RefSeq" id="WP_201169525.1">
    <property type="nucleotide sequence ID" value="NZ_JAEPWM010000003.1"/>
</dbReference>
<feature type="transmembrane region" description="Helical" evidence="1">
    <location>
        <begin position="357"/>
        <end position="376"/>
    </location>
</feature>
<evidence type="ECO:0000313" key="2">
    <source>
        <dbReference type="EMBL" id="MBK6006408.1"/>
    </source>
</evidence>
<accession>A0A934WME2</accession>
<feature type="transmembrane region" description="Helical" evidence="1">
    <location>
        <begin position="388"/>
        <end position="410"/>
    </location>
</feature>
<evidence type="ECO:0000256" key="1">
    <source>
        <dbReference type="SAM" id="Phobius"/>
    </source>
</evidence>
<feature type="transmembrane region" description="Helical" evidence="1">
    <location>
        <begin position="316"/>
        <end position="336"/>
    </location>
</feature>
<organism evidence="2 3">
    <name type="scientific">Ramlibacter ginsenosidimutans</name>
    <dbReference type="NCBI Taxonomy" id="502333"/>
    <lineage>
        <taxon>Bacteria</taxon>
        <taxon>Pseudomonadati</taxon>
        <taxon>Pseudomonadota</taxon>
        <taxon>Betaproteobacteria</taxon>
        <taxon>Burkholderiales</taxon>
        <taxon>Comamonadaceae</taxon>
        <taxon>Ramlibacter</taxon>
    </lineage>
</organism>
<sequence length="432" mass="46945">MDARALTNLLLDAEALADYAARHGSLPPDCRVFELLGQAQALHAAGKQSQLAVDLSHEIDALAKAIQPVSVFRLTWRRRLYTVFSRTVTAAAPFVIGLLTLLLTFYLAFQSSQLHQADMALRSYYEWVGQQPREKLFAAFKLYRYERVLNVTTPPLAQLDEYQKLVEDAQQLANKGAAIQGMLQSASALQYVPHFVEEIGPRPVRSFFLKLNAVGPVPDELPTGAVPQLDASRAAPGALPGSPGALQGTHCKAEPPPPAAPLKAVAVRSAAKTVDLADSYEEGWACFLERIKLDPRQLSYSQWPVIYDTQIKINMLVTWLLPGLYGLLGACVYVMRRLILTRHALPGNGSALNALSLLLRIALGGLAGIIIGWFWVPGAGTAGSLSQISSIPFGIAFLAGFSIETLFSLLDKLNHNLLNPGDEPPPPEPKKA</sequence>